<feature type="non-terminal residue" evidence="1">
    <location>
        <position position="1"/>
    </location>
</feature>
<protein>
    <recommendedName>
        <fullName evidence="3">Reverse transcriptase Ty1/copia-type domain-containing protein</fullName>
    </recommendedName>
</protein>
<name>A0A371HKY8_MUCPR</name>
<dbReference type="CDD" id="cd09272">
    <property type="entry name" value="RNase_HI_RT_Ty1"/>
    <property type="match status" value="1"/>
</dbReference>
<accession>A0A371HKY8</accession>
<gene>
    <name evidence="1" type="ORF">CR513_13070</name>
</gene>
<dbReference type="EMBL" id="QJKJ01002320">
    <property type="protein sequence ID" value="RDY03362.1"/>
    <property type="molecule type" value="Genomic_DNA"/>
</dbReference>
<dbReference type="STRING" id="157652.A0A371HKY8"/>
<evidence type="ECO:0000313" key="2">
    <source>
        <dbReference type="Proteomes" id="UP000257109"/>
    </source>
</evidence>
<dbReference type="PANTHER" id="PTHR11439">
    <property type="entry name" value="GAG-POL-RELATED RETROTRANSPOSON"/>
    <property type="match status" value="1"/>
</dbReference>
<dbReference type="AlphaFoldDB" id="A0A371HKY8"/>
<comment type="caution">
    <text evidence="1">The sequence shown here is derived from an EMBL/GenBank/DDBJ whole genome shotgun (WGS) entry which is preliminary data.</text>
</comment>
<evidence type="ECO:0008006" key="3">
    <source>
        <dbReference type="Google" id="ProtNLM"/>
    </source>
</evidence>
<dbReference type="OrthoDB" id="1738684at2759"/>
<organism evidence="1 2">
    <name type="scientific">Mucuna pruriens</name>
    <name type="common">Velvet bean</name>
    <name type="synonym">Dolichos pruriens</name>
    <dbReference type="NCBI Taxonomy" id="157652"/>
    <lineage>
        <taxon>Eukaryota</taxon>
        <taxon>Viridiplantae</taxon>
        <taxon>Streptophyta</taxon>
        <taxon>Embryophyta</taxon>
        <taxon>Tracheophyta</taxon>
        <taxon>Spermatophyta</taxon>
        <taxon>Magnoliopsida</taxon>
        <taxon>eudicotyledons</taxon>
        <taxon>Gunneridae</taxon>
        <taxon>Pentapetalae</taxon>
        <taxon>rosids</taxon>
        <taxon>fabids</taxon>
        <taxon>Fabales</taxon>
        <taxon>Fabaceae</taxon>
        <taxon>Papilionoideae</taxon>
        <taxon>50 kb inversion clade</taxon>
        <taxon>NPAAA clade</taxon>
        <taxon>indigoferoid/millettioid clade</taxon>
        <taxon>Phaseoleae</taxon>
        <taxon>Mucuna</taxon>
    </lineage>
</organism>
<dbReference type="PANTHER" id="PTHR11439:SF440">
    <property type="entry name" value="INTEGRASE CATALYTIC DOMAIN-CONTAINING PROTEIN"/>
    <property type="match status" value="1"/>
</dbReference>
<dbReference type="Proteomes" id="UP000257109">
    <property type="component" value="Unassembled WGS sequence"/>
</dbReference>
<sequence>MNEEMKTLERNETWEMVERLGEEAYCLHMTRLVVKGYTHTYDIDYEKMFALMSKMNIVGILLSFVVYSSLEEVYMEIPSGFRPTSGMNKVYRLRKQWCSWATSKAKKVILFSSFTKRKLIVLLVYVDDIIDIRGKLIVLQLLKEKLFTEFEMMELEKLKKNVLDLLQETCKLVSVPIGQTHIINIEKESAKVVRKLIYVAHTRSDVVYAISIVSQFMLDSNVRHLQAVDHILQYLKATGGSLTMKAYIDADADYAGLVSDRRSTRGYCTLLYENLVTWRNKKQNVLLWMEIVLDDLKIKYEDYMKLFCDNKFAISIAHNFIQYDSTQHIEID</sequence>
<reference evidence="1" key="1">
    <citation type="submission" date="2018-05" db="EMBL/GenBank/DDBJ databases">
        <title>Draft genome of Mucuna pruriens seed.</title>
        <authorList>
            <person name="Nnadi N.E."/>
            <person name="Vos R."/>
            <person name="Hasami M.H."/>
            <person name="Devisetty U.K."/>
            <person name="Aguiy J.C."/>
        </authorList>
    </citation>
    <scope>NUCLEOTIDE SEQUENCE [LARGE SCALE GENOMIC DNA]</scope>
    <source>
        <strain evidence="1">JCA_2017</strain>
    </source>
</reference>
<proteinExistence type="predicted"/>
<keyword evidence="2" id="KW-1185">Reference proteome</keyword>
<evidence type="ECO:0000313" key="1">
    <source>
        <dbReference type="EMBL" id="RDY03362.1"/>
    </source>
</evidence>